<dbReference type="Proteomes" id="UP000178170">
    <property type="component" value="Unassembled WGS sequence"/>
</dbReference>
<evidence type="ECO:0000313" key="2">
    <source>
        <dbReference type="Proteomes" id="UP000178170"/>
    </source>
</evidence>
<dbReference type="AlphaFoldDB" id="A0A1G2QXB1"/>
<proteinExistence type="predicted"/>
<dbReference type="EMBL" id="MHTS01000003">
    <property type="protein sequence ID" value="OHA65018.1"/>
    <property type="molecule type" value="Genomic_DNA"/>
</dbReference>
<comment type="caution">
    <text evidence="1">The sequence shown here is derived from an EMBL/GenBank/DDBJ whole genome shotgun (WGS) entry which is preliminary data.</text>
</comment>
<dbReference type="Gene3D" id="3.40.50.2000">
    <property type="entry name" value="Glycogen Phosphorylase B"/>
    <property type="match status" value="1"/>
</dbReference>
<organism evidence="1 2">
    <name type="scientific">Candidatus Wildermuthbacteria bacterium RIFCSPHIGHO2_01_FULL_48_27b</name>
    <dbReference type="NCBI Taxonomy" id="1802447"/>
    <lineage>
        <taxon>Bacteria</taxon>
        <taxon>Candidatus Wildermuthiibacteriota</taxon>
    </lineage>
</organism>
<gene>
    <name evidence="1" type="ORF">A2843_01295</name>
</gene>
<sequence>MVGGDKERFAELVREPLPDAMYFAGSRPHDEMRLWYAAADALVVLGTKRDTQSRLYTSPMKLFEYLLSDRPIVASGTPAIRQIVSEQEVLFYEPDNAKDLADKAAYAIGHGADVAGRVAAAERKGRGISWKARAERIKEFMQK</sequence>
<dbReference type="SUPFAM" id="SSF53756">
    <property type="entry name" value="UDP-Glycosyltransferase/glycogen phosphorylase"/>
    <property type="match status" value="1"/>
</dbReference>
<accession>A0A1G2QXB1</accession>
<name>A0A1G2QXB1_9BACT</name>
<evidence type="ECO:0000313" key="1">
    <source>
        <dbReference type="EMBL" id="OHA65018.1"/>
    </source>
</evidence>
<dbReference type="Pfam" id="PF13692">
    <property type="entry name" value="Glyco_trans_1_4"/>
    <property type="match status" value="1"/>
</dbReference>
<protein>
    <recommendedName>
        <fullName evidence="3">Glycosyl transferase family 1 domain-containing protein</fullName>
    </recommendedName>
</protein>
<evidence type="ECO:0008006" key="3">
    <source>
        <dbReference type="Google" id="ProtNLM"/>
    </source>
</evidence>
<reference evidence="1 2" key="1">
    <citation type="journal article" date="2016" name="Nat. Commun.">
        <title>Thousands of microbial genomes shed light on interconnected biogeochemical processes in an aquifer system.</title>
        <authorList>
            <person name="Anantharaman K."/>
            <person name="Brown C.T."/>
            <person name="Hug L.A."/>
            <person name="Sharon I."/>
            <person name="Castelle C.J."/>
            <person name="Probst A.J."/>
            <person name="Thomas B.C."/>
            <person name="Singh A."/>
            <person name="Wilkins M.J."/>
            <person name="Karaoz U."/>
            <person name="Brodie E.L."/>
            <person name="Williams K.H."/>
            <person name="Hubbard S.S."/>
            <person name="Banfield J.F."/>
        </authorList>
    </citation>
    <scope>NUCLEOTIDE SEQUENCE [LARGE SCALE GENOMIC DNA]</scope>
</reference>